<dbReference type="InterPro" id="IPR037525">
    <property type="entry name" value="Velvet_dom"/>
</dbReference>
<feature type="compositionally biased region" description="Low complexity" evidence="1">
    <location>
        <begin position="202"/>
        <end position="216"/>
    </location>
</feature>
<keyword evidence="4" id="KW-1185">Reference proteome</keyword>
<evidence type="ECO:0000313" key="3">
    <source>
        <dbReference type="EMBL" id="KAF2163368.1"/>
    </source>
</evidence>
<dbReference type="InterPro" id="IPR038491">
    <property type="entry name" value="Velvet_dom_sf"/>
</dbReference>
<dbReference type="Pfam" id="PF11754">
    <property type="entry name" value="Velvet"/>
    <property type="match status" value="1"/>
</dbReference>
<dbReference type="AlphaFoldDB" id="A0A6A6CAV8"/>
<dbReference type="EMBL" id="ML993609">
    <property type="protein sequence ID" value="KAF2163368.1"/>
    <property type="molecule type" value="Genomic_DNA"/>
</dbReference>
<protein>
    <recommendedName>
        <fullName evidence="2">Velvet domain-containing protein</fullName>
    </recommendedName>
</protein>
<dbReference type="OrthoDB" id="5399926at2759"/>
<name>A0A6A6CAV8_ZASCE</name>
<accession>A0A6A6CAV8</accession>
<proteinExistence type="predicted"/>
<organism evidence="3 4">
    <name type="scientific">Zasmidium cellare ATCC 36951</name>
    <dbReference type="NCBI Taxonomy" id="1080233"/>
    <lineage>
        <taxon>Eukaryota</taxon>
        <taxon>Fungi</taxon>
        <taxon>Dikarya</taxon>
        <taxon>Ascomycota</taxon>
        <taxon>Pezizomycotina</taxon>
        <taxon>Dothideomycetes</taxon>
        <taxon>Dothideomycetidae</taxon>
        <taxon>Mycosphaerellales</taxon>
        <taxon>Mycosphaerellaceae</taxon>
        <taxon>Zasmidium</taxon>
    </lineage>
</organism>
<sequence length="238" mass="25952">MSDKTYLRDSCGPRAVDSGHRSDKSRSDSRRQRNGDEKPKSKHSSSRRSSKSESSHRRKSSTGSCVTSNIPERPTFELDVIGQPQRSIIFGSTVETSVMVSLKVPSPDMVAQYRSLDTSRLMAVISLVADTRGGERMPIECGTLTGQKMFDTVHPVPVECAESLARSQPCRLTLGYFSFPALLIRQPGTYRLRITLIKMSSAGASSGGSSIVAADSDSIKVERRTTGSGGNPRKHQRS</sequence>
<dbReference type="GeneID" id="54566966"/>
<feature type="compositionally biased region" description="Basic residues" evidence="1">
    <location>
        <begin position="40"/>
        <end position="49"/>
    </location>
</feature>
<feature type="compositionally biased region" description="Basic and acidic residues" evidence="1">
    <location>
        <begin position="17"/>
        <end position="39"/>
    </location>
</feature>
<gene>
    <name evidence="3" type="ORF">M409DRAFT_57648</name>
</gene>
<dbReference type="Proteomes" id="UP000799537">
    <property type="component" value="Unassembled WGS sequence"/>
</dbReference>
<dbReference type="RefSeq" id="XP_033664257.1">
    <property type="nucleotide sequence ID" value="XM_033813694.1"/>
</dbReference>
<evidence type="ECO:0000313" key="4">
    <source>
        <dbReference type="Proteomes" id="UP000799537"/>
    </source>
</evidence>
<dbReference type="Gene3D" id="2.60.40.3960">
    <property type="entry name" value="Velvet domain"/>
    <property type="match status" value="1"/>
</dbReference>
<evidence type="ECO:0000256" key="1">
    <source>
        <dbReference type="SAM" id="MobiDB-lite"/>
    </source>
</evidence>
<feature type="domain" description="Velvet" evidence="2">
    <location>
        <begin position="32"/>
        <end position="210"/>
    </location>
</feature>
<feature type="region of interest" description="Disordered" evidence="1">
    <location>
        <begin position="1"/>
        <end position="70"/>
    </location>
</feature>
<feature type="region of interest" description="Disordered" evidence="1">
    <location>
        <begin position="202"/>
        <end position="238"/>
    </location>
</feature>
<evidence type="ECO:0000259" key="2">
    <source>
        <dbReference type="Pfam" id="PF11754"/>
    </source>
</evidence>
<reference evidence="3" key="1">
    <citation type="journal article" date="2020" name="Stud. Mycol.">
        <title>101 Dothideomycetes genomes: a test case for predicting lifestyles and emergence of pathogens.</title>
        <authorList>
            <person name="Haridas S."/>
            <person name="Albert R."/>
            <person name="Binder M."/>
            <person name="Bloem J."/>
            <person name="Labutti K."/>
            <person name="Salamov A."/>
            <person name="Andreopoulos B."/>
            <person name="Baker S."/>
            <person name="Barry K."/>
            <person name="Bills G."/>
            <person name="Bluhm B."/>
            <person name="Cannon C."/>
            <person name="Castanera R."/>
            <person name="Culley D."/>
            <person name="Daum C."/>
            <person name="Ezra D."/>
            <person name="Gonzalez J."/>
            <person name="Henrissat B."/>
            <person name="Kuo A."/>
            <person name="Liang C."/>
            <person name="Lipzen A."/>
            <person name="Lutzoni F."/>
            <person name="Magnuson J."/>
            <person name="Mondo S."/>
            <person name="Nolan M."/>
            <person name="Ohm R."/>
            <person name="Pangilinan J."/>
            <person name="Park H.-J."/>
            <person name="Ramirez L."/>
            <person name="Alfaro M."/>
            <person name="Sun H."/>
            <person name="Tritt A."/>
            <person name="Yoshinaga Y."/>
            <person name="Zwiers L.-H."/>
            <person name="Turgeon B."/>
            <person name="Goodwin S."/>
            <person name="Spatafora J."/>
            <person name="Crous P."/>
            <person name="Grigoriev I."/>
        </authorList>
    </citation>
    <scope>NUCLEOTIDE SEQUENCE</scope>
    <source>
        <strain evidence="3">ATCC 36951</strain>
    </source>
</reference>